<comment type="caution">
    <text evidence="4">The sequence shown here is derived from an EMBL/GenBank/DDBJ whole genome shotgun (WGS) entry which is preliminary data.</text>
</comment>
<dbReference type="InterPro" id="IPR042070">
    <property type="entry name" value="PucR_C-HTH_sf"/>
</dbReference>
<name>A0ABW2HD42_9MICO</name>
<dbReference type="Gene3D" id="1.10.10.2840">
    <property type="entry name" value="PucR C-terminal helix-turn-helix domain"/>
    <property type="match status" value="1"/>
</dbReference>
<keyword evidence="5" id="KW-1185">Reference proteome</keyword>
<evidence type="ECO:0000313" key="5">
    <source>
        <dbReference type="Proteomes" id="UP001596507"/>
    </source>
</evidence>
<dbReference type="PANTHER" id="PTHR33744">
    <property type="entry name" value="CARBOHYDRATE DIACID REGULATOR"/>
    <property type="match status" value="1"/>
</dbReference>
<protein>
    <submittedName>
        <fullName evidence="4">PucR family transcriptional regulator</fullName>
    </submittedName>
</protein>
<dbReference type="Proteomes" id="UP001596507">
    <property type="component" value="Unassembled WGS sequence"/>
</dbReference>
<dbReference type="EMBL" id="JBHTBE010000002">
    <property type="protein sequence ID" value="MFC7269142.1"/>
    <property type="molecule type" value="Genomic_DNA"/>
</dbReference>
<dbReference type="PANTHER" id="PTHR33744:SF7">
    <property type="entry name" value="PUCR FAMILY TRANSCRIPTIONAL REGULATOR"/>
    <property type="match status" value="1"/>
</dbReference>
<organism evidence="4 5">
    <name type="scientific">Microbacterium fluvii</name>
    <dbReference type="NCBI Taxonomy" id="415215"/>
    <lineage>
        <taxon>Bacteria</taxon>
        <taxon>Bacillati</taxon>
        <taxon>Actinomycetota</taxon>
        <taxon>Actinomycetes</taxon>
        <taxon>Micrococcales</taxon>
        <taxon>Microbacteriaceae</taxon>
        <taxon>Microbacterium</taxon>
    </lineage>
</organism>
<dbReference type="InterPro" id="IPR041522">
    <property type="entry name" value="CdaR_GGDEF"/>
</dbReference>
<feature type="domain" description="PucR C-terminal helix-turn-helix" evidence="2">
    <location>
        <begin position="430"/>
        <end position="486"/>
    </location>
</feature>
<dbReference type="Pfam" id="PF13556">
    <property type="entry name" value="HTH_30"/>
    <property type="match status" value="1"/>
</dbReference>
<dbReference type="Pfam" id="PF17853">
    <property type="entry name" value="GGDEF_2"/>
    <property type="match status" value="1"/>
</dbReference>
<gene>
    <name evidence="4" type="ORF">ACFQRL_09250</name>
</gene>
<evidence type="ECO:0000256" key="1">
    <source>
        <dbReference type="ARBA" id="ARBA00006754"/>
    </source>
</evidence>
<accession>A0ABW2HD42</accession>
<feature type="domain" description="CdaR GGDEF-like" evidence="3">
    <location>
        <begin position="246"/>
        <end position="374"/>
    </location>
</feature>
<dbReference type="RefSeq" id="WP_262874070.1">
    <property type="nucleotide sequence ID" value="NZ_BAABKW010000012.1"/>
</dbReference>
<comment type="similarity">
    <text evidence="1">Belongs to the CdaR family.</text>
</comment>
<evidence type="ECO:0000259" key="3">
    <source>
        <dbReference type="Pfam" id="PF17853"/>
    </source>
</evidence>
<evidence type="ECO:0000259" key="2">
    <source>
        <dbReference type="Pfam" id="PF13556"/>
    </source>
</evidence>
<evidence type="ECO:0000313" key="4">
    <source>
        <dbReference type="EMBL" id="MFC7269142.1"/>
    </source>
</evidence>
<dbReference type="InterPro" id="IPR025736">
    <property type="entry name" value="PucR_C-HTH_dom"/>
</dbReference>
<proteinExistence type="inferred from homology"/>
<sequence length="506" mass="53702">MAQYSVTDLLTDAARLGIRHLAGPHDARPIVRVEVAAVDRISGIGPDTLVIVAGDEPPPAFRVDVALRQAVAQQLAGLVFASDLVMADTARALASRGGVPVFAAPGVATADLAVSIDRVIAGGASAALLRATQAIDRATEAAAVPSATLEGILAEAERTLGARLSLVDDPLAPWSAPDVVCVGEVPVGRIVATDPDAATTIAVPVIAALLSRVAQLQVRDRYAPTQSRSDLLVELVLAESSRVEGFAPQAARLGLPLQLSHCVAWLSPTHRADAGSRAPRSVQPALELFALQSVDGRDEMWHVAFVQDDLMLVSTEEHGAGDHQRRMREVAVRVQHHAERLMGDEWTYTLGLGTPQPGGLGLRQSAAEARIAVESAIAAGRPGGVELTDMTGLRRVLLDVYASPISRNLLHDLLRPLDDLGSERALTAARTLLSYLSHRNSLAHAGRELNLHPNAVGYRLKRIKAALEVDLDDPDTRFALELACRVRLLGARRRTIDTDPRGSSAG</sequence>
<dbReference type="InterPro" id="IPR051448">
    <property type="entry name" value="CdaR-like_regulators"/>
</dbReference>
<reference evidence="5" key="1">
    <citation type="journal article" date="2019" name="Int. J. Syst. Evol. Microbiol.">
        <title>The Global Catalogue of Microorganisms (GCM) 10K type strain sequencing project: providing services to taxonomists for standard genome sequencing and annotation.</title>
        <authorList>
            <consortium name="The Broad Institute Genomics Platform"/>
            <consortium name="The Broad Institute Genome Sequencing Center for Infectious Disease"/>
            <person name="Wu L."/>
            <person name="Ma J."/>
        </authorList>
    </citation>
    <scope>NUCLEOTIDE SEQUENCE [LARGE SCALE GENOMIC DNA]</scope>
    <source>
        <strain evidence="5">CGMCC 1.15772</strain>
    </source>
</reference>